<sequence>MVNVPESMVTRWEGVYRYYEQANKVAGSGRVNAVVVADMVRASREVAAAWRVFTRVDGLPWWVVAAVTTAAQAFDTQAREWERRLPERGDQP</sequence>
<dbReference type="AlphaFoldDB" id="A0A3E0HG11"/>
<keyword evidence="2" id="KW-1185">Reference proteome</keyword>
<proteinExistence type="predicted"/>
<evidence type="ECO:0000313" key="2">
    <source>
        <dbReference type="Proteomes" id="UP000256269"/>
    </source>
</evidence>
<comment type="caution">
    <text evidence="1">The sequence shown here is derived from an EMBL/GenBank/DDBJ whole genome shotgun (WGS) entry which is preliminary data.</text>
</comment>
<dbReference type="Proteomes" id="UP000256269">
    <property type="component" value="Unassembled WGS sequence"/>
</dbReference>
<dbReference type="EMBL" id="QUNO01000008">
    <property type="protein sequence ID" value="REH44658.1"/>
    <property type="molecule type" value="Genomic_DNA"/>
</dbReference>
<name>A0A3E0HG11_9PSEU</name>
<evidence type="ECO:0000313" key="1">
    <source>
        <dbReference type="EMBL" id="REH44658.1"/>
    </source>
</evidence>
<accession>A0A3E0HG11</accession>
<organism evidence="1 2">
    <name type="scientific">Kutzneria buriramensis</name>
    <dbReference type="NCBI Taxonomy" id="1045776"/>
    <lineage>
        <taxon>Bacteria</taxon>
        <taxon>Bacillati</taxon>
        <taxon>Actinomycetota</taxon>
        <taxon>Actinomycetes</taxon>
        <taxon>Pseudonocardiales</taxon>
        <taxon>Pseudonocardiaceae</taxon>
        <taxon>Kutzneria</taxon>
    </lineage>
</organism>
<reference evidence="1 2" key="1">
    <citation type="submission" date="2018-08" db="EMBL/GenBank/DDBJ databases">
        <title>Genomic Encyclopedia of Archaeal and Bacterial Type Strains, Phase II (KMG-II): from individual species to whole genera.</title>
        <authorList>
            <person name="Goeker M."/>
        </authorList>
    </citation>
    <scope>NUCLEOTIDE SEQUENCE [LARGE SCALE GENOMIC DNA]</scope>
    <source>
        <strain evidence="1 2">DSM 45791</strain>
    </source>
</reference>
<gene>
    <name evidence="1" type="ORF">BCF44_108138</name>
</gene>
<dbReference type="RefSeq" id="WP_147328611.1">
    <property type="nucleotide sequence ID" value="NZ_CP144375.1"/>
</dbReference>
<protein>
    <submittedName>
        <fullName evidence="1">Uncharacterized protein</fullName>
    </submittedName>
</protein>